<accession>A0A6P7GB12</accession>
<gene>
    <name evidence="1" type="primary">LOC114335930</name>
</gene>
<evidence type="ECO:0000313" key="1">
    <source>
        <dbReference type="RefSeq" id="XP_028142023.1"/>
    </source>
</evidence>
<sequence length="249" mass="29510">MKCTPMKLHHRVEYPRRQFDKYFQSRNEDIPRYCTQRHYGYSISFVRKLFEDQRTSPKLAVKTINLPENFSSYNTGSSLEKWAKKRSRLKSAQRKGLRENLDVLDENAYDISEILESLDQGDTGKEDCVSEVNSDIEELWKKSQREVETNEKRGKTHCTKHERCRKRSKHKLKKFIRFSLSKPASPNTEQIIRVEISSTVSISELNHLQKNIDDRNDHKRKETDSSSFDKEEHDFIIRCSQLVIEPKNR</sequence>
<name>A0A6P7GB12_DIAVI</name>
<dbReference type="AlphaFoldDB" id="A0A6P7GB12"/>
<reference evidence="1" key="1">
    <citation type="submission" date="2025-08" db="UniProtKB">
        <authorList>
            <consortium name="RefSeq"/>
        </authorList>
    </citation>
    <scope>IDENTIFICATION</scope>
    <source>
        <tissue evidence="1">Whole insect</tissue>
    </source>
</reference>
<protein>
    <submittedName>
        <fullName evidence="1">Uncharacterized protein LOC114335930</fullName>
    </submittedName>
</protein>
<organism evidence="1">
    <name type="scientific">Diabrotica virgifera virgifera</name>
    <name type="common">western corn rootworm</name>
    <dbReference type="NCBI Taxonomy" id="50390"/>
    <lineage>
        <taxon>Eukaryota</taxon>
        <taxon>Metazoa</taxon>
        <taxon>Ecdysozoa</taxon>
        <taxon>Arthropoda</taxon>
        <taxon>Hexapoda</taxon>
        <taxon>Insecta</taxon>
        <taxon>Pterygota</taxon>
        <taxon>Neoptera</taxon>
        <taxon>Endopterygota</taxon>
        <taxon>Coleoptera</taxon>
        <taxon>Polyphaga</taxon>
        <taxon>Cucujiformia</taxon>
        <taxon>Chrysomeloidea</taxon>
        <taxon>Chrysomelidae</taxon>
        <taxon>Galerucinae</taxon>
        <taxon>Diabroticina</taxon>
        <taxon>Diabroticites</taxon>
        <taxon>Diabrotica</taxon>
    </lineage>
</organism>
<proteinExistence type="predicted"/>
<dbReference type="OrthoDB" id="6712302at2759"/>
<dbReference type="KEGG" id="dvv:114335930"/>
<dbReference type="RefSeq" id="XP_028142023.1">
    <property type="nucleotide sequence ID" value="XM_028286222.1"/>
</dbReference>
<dbReference type="InParanoid" id="A0A6P7GB12"/>